<reference evidence="1 2" key="1">
    <citation type="submission" date="2022-05" db="EMBL/GenBank/DDBJ databases">
        <authorList>
            <consortium name="Genoscope - CEA"/>
            <person name="William W."/>
        </authorList>
    </citation>
    <scope>NUCLEOTIDE SEQUENCE [LARGE SCALE GENOMIC DNA]</scope>
</reference>
<dbReference type="PANTHER" id="PTHR46888">
    <property type="entry name" value="ZINC KNUCKLE DOMAINCONTAINING PROTEIN-RELATED"/>
    <property type="match status" value="1"/>
</dbReference>
<accession>A0ABN8MAV3</accession>
<evidence type="ECO:0000313" key="1">
    <source>
        <dbReference type="EMBL" id="CAH3026781.1"/>
    </source>
</evidence>
<dbReference type="EMBL" id="CALNXI010000421">
    <property type="protein sequence ID" value="CAH3026781.1"/>
    <property type="molecule type" value="Genomic_DNA"/>
</dbReference>
<sequence>REDRAKAPKLPSFVDGKDDLDAYLQRFERFATTAKWEKTGWVSKLSALLSGRALEVCSRLSEEAAQDYDRVKLALMKRYDLTEDGYRRKFRASKPEVDESPEQFIVRLDRYLLRWLELSNTERSFERLERFNCERTIY</sequence>
<protein>
    <recommendedName>
        <fullName evidence="3">SCAN box domain-containing protein</fullName>
    </recommendedName>
</protein>
<dbReference type="Proteomes" id="UP001159427">
    <property type="component" value="Unassembled WGS sequence"/>
</dbReference>
<name>A0ABN8MAV3_9CNID</name>
<evidence type="ECO:0000313" key="2">
    <source>
        <dbReference type="Proteomes" id="UP001159427"/>
    </source>
</evidence>
<dbReference type="PANTHER" id="PTHR46888:SF1">
    <property type="entry name" value="RIBONUCLEASE H"/>
    <property type="match status" value="1"/>
</dbReference>
<gene>
    <name evidence="1" type="ORF">PEVE_00029930</name>
</gene>
<organism evidence="1 2">
    <name type="scientific">Porites evermanni</name>
    <dbReference type="NCBI Taxonomy" id="104178"/>
    <lineage>
        <taxon>Eukaryota</taxon>
        <taxon>Metazoa</taxon>
        <taxon>Cnidaria</taxon>
        <taxon>Anthozoa</taxon>
        <taxon>Hexacorallia</taxon>
        <taxon>Scleractinia</taxon>
        <taxon>Fungiina</taxon>
        <taxon>Poritidae</taxon>
        <taxon>Porites</taxon>
    </lineage>
</organism>
<dbReference type="Gene3D" id="1.10.4020.10">
    <property type="entry name" value="DNA breaking-rejoining enzymes"/>
    <property type="match status" value="1"/>
</dbReference>
<dbReference type="InterPro" id="IPR038269">
    <property type="entry name" value="SCAN_sf"/>
</dbReference>
<keyword evidence="2" id="KW-1185">Reference proteome</keyword>
<comment type="caution">
    <text evidence="1">The sequence shown here is derived from an EMBL/GenBank/DDBJ whole genome shotgun (WGS) entry which is preliminary data.</text>
</comment>
<evidence type="ECO:0008006" key="3">
    <source>
        <dbReference type="Google" id="ProtNLM"/>
    </source>
</evidence>
<feature type="non-terminal residue" evidence="1">
    <location>
        <position position="1"/>
    </location>
</feature>
<proteinExistence type="predicted"/>